<feature type="domain" description="DUF302" evidence="2">
    <location>
        <begin position="75"/>
        <end position="120"/>
    </location>
</feature>
<evidence type="ECO:0000259" key="2">
    <source>
        <dbReference type="Pfam" id="PF03625"/>
    </source>
</evidence>
<reference evidence="3 4" key="1">
    <citation type="submission" date="2017-06" db="EMBL/GenBank/DDBJ databases">
        <authorList>
            <person name="Kim H.J."/>
            <person name="Triplett B.A."/>
        </authorList>
    </citation>
    <scope>NUCLEOTIDE SEQUENCE [LARGE SCALE GENOMIC DNA]</scope>
    <source>
        <strain evidence="3 4">DSM 29339</strain>
    </source>
</reference>
<accession>A0A239F7R4</accession>
<feature type="signal peptide" evidence="1">
    <location>
        <begin position="1"/>
        <end position="21"/>
    </location>
</feature>
<dbReference type="InterPro" id="IPR035923">
    <property type="entry name" value="TT1751-like_sf"/>
</dbReference>
<organism evidence="3 4">
    <name type="scientific">Tropicimonas sediminicola</name>
    <dbReference type="NCBI Taxonomy" id="1031541"/>
    <lineage>
        <taxon>Bacteria</taxon>
        <taxon>Pseudomonadati</taxon>
        <taxon>Pseudomonadota</taxon>
        <taxon>Alphaproteobacteria</taxon>
        <taxon>Rhodobacterales</taxon>
        <taxon>Roseobacteraceae</taxon>
        <taxon>Tropicimonas</taxon>
    </lineage>
</organism>
<dbReference type="SUPFAM" id="SSF103247">
    <property type="entry name" value="TT1751-like"/>
    <property type="match status" value="1"/>
</dbReference>
<dbReference type="Gene3D" id="3.30.310.70">
    <property type="entry name" value="TT1751-like domain"/>
    <property type="match status" value="1"/>
</dbReference>
<keyword evidence="4" id="KW-1185">Reference proteome</keyword>
<dbReference type="EMBL" id="FZOY01000002">
    <property type="protein sequence ID" value="SNS52528.1"/>
    <property type="molecule type" value="Genomic_DNA"/>
</dbReference>
<protein>
    <submittedName>
        <fullName evidence="3">Uncharacterized conserved protein, DUF302 family</fullName>
    </submittedName>
</protein>
<sequence length="145" mass="15577">MRYHISTIAAAAFALALPASAQEAVLHDFDGSFEDATFAVESAIVGRGLVVDYVSHVGEMLARTGADVGSDVTIFDAADVFLFCSAVVSRSVMEADPMNVIHCPYNVFVLETDGKVQVGYRTYPEGPMQEVQQLLDEIVREAADG</sequence>
<dbReference type="Pfam" id="PF03625">
    <property type="entry name" value="DUF302"/>
    <property type="match status" value="1"/>
</dbReference>
<dbReference type="AlphaFoldDB" id="A0A239F7R4"/>
<proteinExistence type="predicted"/>
<evidence type="ECO:0000256" key="1">
    <source>
        <dbReference type="SAM" id="SignalP"/>
    </source>
</evidence>
<name>A0A239F7R4_9RHOB</name>
<keyword evidence="1" id="KW-0732">Signal</keyword>
<evidence type="ECO:0000313" key="4">
    <source>
        <dbReference type="Proteomes" id="UP000198426"/>
    </source>
</evidence>
<dbReference type="RefSeq" id="WP_089232250.1">
    <property type="nucleotide sequence ID" value="NZ_FZOY01000002.1"/>
</dbReference>
<gene>
    <name evidence="3" type="ORF">SAMN05421757_102523</name>
</gene>
<dbReference type="InterPro" id="IPR005180">
    <property type="entry name" value="DUF302"/>
</dbReference>
<feature type="chain" id="PRO_5012037304" evidence="1">
    <location>
        <begin position="22"/>
        <end position="145"/>
    </location>
</feature>
<dbReference type="Proteomes" id="UP000198426">
    <property type="component" value="Unassembled WGS sequence"/>
</dbReference>
<evidence type="ECO:0000313" key="3">
    <source>
        <dbReference type="EMBL" id="SNS52528.1"/>
    </source>
</evidence>
<dbReference type="OrthoDB" id="7363179at2"/>